<feature type="compositionally biased region" description="Basic and acidic residues" evidence="2">
    <location>
        <begin position="454"/>
        <end position="472"/>
    </location>
</feature>
<feature type="coiled-coil region" evidence="1">
    <location>
        <begin position="187"/>
        <end position="361"/>
    </location>
</feature>
<feature type="compositionally biased region" description="Basic and acidic residues" evidence="2">
    <location>
        <begin position="429"/>
        <end position="442"/>
    </location>
</feature>
<sequence length="903" mass="99424">MEEELRGKEAALRDATDRIQYLTEEGERTDEVLEELRGDLAASEATCDGQARELEQLRGDLAAANEIAEMQHHDAERSMRDLREALHAKVAALDDAVSDAQQTSTGQLDAARQRAAEAEAALQEVTAELEAAQGQLQGAEAARQAMAAELEAARQCAQGAHAVAVPQPAPPAAAEPSPDRGRVAARVAALEGQLQERETTTASLEEKLRDETKQHEEHNAHMRQQVARLNASLVQKDTALQNAKEKLKGEQEANATLTARVDALEKLIQDREDTPSTDGVKAAFDAKWQDELEAGAERERDLQMQCEALEEQMRELGAHLDNARASAAKEAEAKHQHEKAMLAARQDLAKMQKDYEALRASTQVVQGAVSEASKSGQAKHLVDHMAGINQRLQQETAARSATEESARRWQAEGQQLRDLLSASEAATKSAEETSRRWEKEATELQARLQQATEAARESAEDNARRWKEEGDDLRSRLQDLASARGVAEESARRAQQDVDAIRARFDEVSTAKVAAEESSQRWQKECSDVQGRLMELAKAKADAEEASKAHQAQLSEKLAASETIKQDAEKLQAMLQTAQQACAEAKDKAASAERDRTSDRARLEAAEKRRDELVEAGQQQKKLLGDVQAKLDEGSASALKLETEKAQAEADMERAKVHLEKAMAEKDRVISKLEQSELEKLTLQDELAVEAVRRGALEARVQSLEAESRALQSHQREVESSFDLSQLQQEELQTELSIIKSVLEEHEKRNASFQETDEQRTQLEEDLRTTQISLRRSEEENEALTRQLKAKAQTIKVLKSSAELELESSGELLETKSAVQRLEDENETLLRELKAKEHALSVLEAEAQAGAKVEAVNGNGPAGLAGLRPNPLLSCPKSMANLSSAELLHEVEKGLTEIATLWG</sequence>
<evidence type="ECO:0000313" key="3">
    <source>
        <dbReference type="EMBL" id="CAD9261754.1"/>
    </source>
</evidence>
<evidence type="ECO:0000256" key="1">
    <source>
        <dbReference type="SAM" id="Coils"/>
    </source>
</evidence>
<evidence type="ECO:0000256" key="2">
    <source>
        <dbReference type="SAM" id="MobiDB-lite"/>
    </source>
</evidence>
<gene>
    <name evidence="3" type="ORF">PPAR1163_LOCUS20134</name>
</gene>
<dbReference type="AlphaFoldDB" id="A0A7S1UCI5"/>
<keyword evidence="1" id="KW-0175">Coiled coil</keyword>
<dbReference type="EMBL" id="HBGJ01031826">
    <property type="protein sequence ID" value="CAD9261754.1"/>
    <property type="molecule type" value="Transcribed_RNA"/>
</dbReference>
<feature type="compositionally biased region" description="Basic and acidic residues" evidence="2">
    <location>
        <begin position="401"/>
        <end position="410"/>
    </location>
</feature>
<organism evidence="3">
    <name type="scientific">Phaeomonas parva</name>
    <dbReference type="NCBI Taxonomy" id="124430"/>
    <lineage>
        <taxon>Eukaryota</taxon>
        <taxon>Sar</taxon>
        <taxon>Stramenopiles</taxon>
        <taxon>Ochrophyta</taxon>
        <taxon>Pinguiophyceae</taxon>
        <taxon>Pinguiochrysidales</taxon>
        <taxon>Pinguiochrysidaceae</taxon>
        <taxon>Phaeomonas</taxon>
    </lineage>
</organism>
<feature type="region of interest" description="Disordered" evidence="2">
    <location>
        <begin position="392"/>
        <end position="472"/>
    </location>
</feature>
<feature type="coiled-coil region" evidence="1">
    <location>
        <begin position="533"/>
        <end position="846"/>
    </location>
</feature>
<proteinExistence type="predicted"/>
<name>A0A7S1UCI5_9STRA</name>
<reference evidence="3" key="1">
    <citation type="submission" date="2021-01" db="EMBL/GenBank/DDBJ databases">
        <authorList>
            <person name="Corre E."/>
            <person name="Pelletier E."/>
            <person name="Niang G."/>
            <person name="Scheremetjew M."/>
            <person name="Finn R."/>
            <person name="Kale V."/>
            <person name="Holt S."/>
            <person name="Cochrane G."/>
            <person name="Meng A."/>
            <person name="Brown T."/>
            <person name="Cohen L."/>
        </authorList>
    </citation>
    <scope>NUCLEOTIDE SEQUENCE</scope>
    <source>
        <strain evidence="3">CCMP2877</strain>
    </source>
</reference>
<feature type="coiled-coil region" evidence="1">
    <location>
        <begin position="65"/>
        <end position="149"/>
    </location>
</feature>
<feature type="region of interest" description="Disordered" evidence="2">
    <location>
        <begin position="161"/>
        <end position="183"/>
    </location>
</feature>
<accession>A0A7S1UCI5</accession>
<protein>
    <submittedName>
        <fullName evidence="3">Uncharacterized protein</fullName>
    </submittedName>
</protein>